<feature type="transmembrane region" description="Helical" evidence="1">
    <location>
        <begin position="9"/>
        <end position="31"/>
    </location>
</feature>
<comment type="caution">
    <text evidence="2">The sequence shown here is derived from an EMBL/GenBank/DDBJ whole genome shotgun (WGS) entry which is preliminary data.</text>
</comment>
<feature type="transmembrane region" description="Helical" evidence="1">
    <location>
        <begin position="215"/>
        <end position="233"/>
    </location>
</feature>
<proteinExistence type="predicted"/>
<feature type="transmembrane region" description="Helical" evidence="1">
    <location>
        <begin position="65"/>
        <end position="87"/>
    </location>
</feature>
<name>A0ABW6BEJ1_9SPHI</name>
<dbReference type="InterPro" id="IPR046475">
    <property type="entry name" value="DUF6796"/>
</dbReference>
<protein>
    <submittedName>
        <fullName evidence="2">DUF6796 family protein</fullName>
    </submittedName>
</protein>
<evidence type="ECO:0000313" key="3">
    <source>
        <dbReference type="Proteomes" id="UP001597525"/>
    </source>
</evidence>
<feature type="transmembrane region" description="Helical" evidence="1">
    <location>
        <begin position="183"/>
        <end position="203"/>
    </location>
</feature>
<dbReference type="EMBL" id="JBHUPB010000003">
    <property type="protein sequence ID" value="MFD2966401.1"/>
    <property type="molecule type" value="Genomic_DNA"/>
</dbReference>
<keyword evidence="1" id="KW-0472">Membrane</keyword>
<accession>A0ABW6BEJ1</accession>
<evidence type="ECO:0000256" key="1">
    <source>
        <dbReference type="SAM" id="Phobius"/>
    </source>
</evidence>
<gene>
    <name evidence="2" type="ORF">ACFS7Y_03335</name>
</gene>
<feature type="transmembrane region" description="Helical" evidence="1">
    <location>
        <begin position="99"/>
        <end position="122"/>
    </location>
</feature>
<feature type="transmembrane region" description="Helical" evidence="1">
    <location>
        <begin position="152"/>
        <end position="176"/>
    </location>
</feature>
<keyword evidence="1" id="KW-0812">Transmembrane</keyword>
<dbReference type="Pfam" id="PF20599">
    <property type="entry name" value="DUF6796"/>
    <property type="match status" value="1"/>
</dbReference>
<reference evidence="3" key="1">
    <citation type="journal article" date="2019" name="Int. J. Syst. Evol. Microbiol.">
        <title>The Global Catalogue of Microorganisms (GCM) 10K type strain sequencing project: providing services to taxonomists for standard genome sequencing and annotation.</title>
        <authorList>
            <consortium name="The Broad Institute Genomics Platform"/>
            <consortium name="The Broad Institute Genome Sequencing Center for Infectious Disease"/>
            <person name="Wu L."/>
            <person name="Ma J."/>
        </authorList>
    </citation>
    <scope>NUCLEOTIDE SEQUENCE [LARGE SCALE GENOMIC DNA]</scope>
    <source>
        <strain evidence="3">KCTC 22814</strain>
    </source>
</reference>
<dbReference type="Proteomes" id="UP001597525">
    <property type="component" value="Unassembled WGS sequence"/>
</dbReference>
<dbReference type="RefSeq" id="WP_320184190.1">
    <property type="nucleotide sequence ID" value="NZ_CP138332.1"/>
</dbReference>
<organism evidence="2 3">
    <name type="scientific">Sphingobacterium bambusae</name>
    <dbReference type="NCBI Taxonomy" id="662858"/>
    <lineage>
        <taxon>Bacteria</taxon>
        <taxon>Pseudomonadati</taxon>
        <taxon>Bacteroidota</taxon>
        <taxon>Sphingobacteriia</taxon>
        <taxon>Sphingobacteriales</taxon>
        <taxon>Sphingobacteriaceae</taxon>
        <taxon>Sphingobacterium</taxon>
    </lineage>
</organism>
<sequence>MNYKTKIRWALLSGITAAICWIIGDIFVAGFEVNPADYPLFSKTYADLVDVDLAVLMLEGSSQRLLFGALIGAMTATLFLPGIWLSYQFFRNRSSWYALFIYFSLILSVVLSPLGHAVYFYVGEIHKAIYHTDASAHPYLLEVASAFTKSLYISWGVAIIVMFASWLAFSILIFAGKTFLPKWAGLLTPFFLTLYQLPLRYILPSSDLKGYIGSAGFNISYLLFFVVIQFLFIKRLPQEKTAYAN</sequence>
<keyword evidence="1" id="KW-1133">Transmembrane helix</keyword>
<keyword evidence="3" id="KW-1185">Reference proteome</keyword>
<evidence type="ECO:0000313" key="2">
    <source>
        <dbReference type="EMBL" id="MFD2966401.1"/>
    </source>
</evidence>